<comment type="caution">
    <text evidence="3">The sequence shown here is derived from an EMBL/GenBank/DDBJ whole genome shotgun (WGS) entry which is preliminary data.</text>
</comment>
<dbReference type="RefSeq" id="WP_377743478.1">
    <property type="nucleotide sequence ID" value="NZ_JBHRXJ010000004.1"/>
</dbReference>
<accession>A0ABV7R138</accession>
<feature type="signal peptide" evidence="1">
    <location>
        <begin position="1"/>
        <end position="25"/>
    </location>
</feature>
<name>A0ABV7R138_9RHOB</name>
<evidence type="ECO:0000256" key="1">
    <source>
        <dbReference type="SAM" id="SignalP"/>
    </source>
</evidence>
<dbReference type="Gene3D" id="3.10.450.40">
    <property type="match status" value="1"/>
</dbReference>
<gene>
    <name evidence="3" type="ORF">ACFOMH_06890</name>
</gene>
<keyword evidence="1" id="KW-0732">Signal</keyword>
<evidence type="ECO:0000313" key="4">
    <source>
        <dbReference type="Proteomes" id="UP001595721"/>
    </source>
</evidence>
<organism evidence="3 4">
    <name type="scientific">Paracoccus mangrovi</name>
    <dbReference type="NCBI Taxonomy" id="1715645"/>
    <lineage>
        <taxon>Bacteria</taxon>
        <taxon>Pseudomonadati</taxon>
        <taxon>Pseudomonadota</taxon>
        <taxon>Alphaproteobacteria</taxon>
        <taxon>Rhodobacterales</taxon>
        <taxon>Paracoccaceae</taxon>
        <taxon>Paracoccus</taxon>
    </lineage>
</organism>
<feature type="domain" description="PepSY" evidence="2">
    <location>
        <begin position="47"/>
        <end position="97"/>
    </location>
</feature>
<dbReference type="Proteomes" id="UP001595721">
    <property type="component" value="Unassembled WGS sequence"/>
</dbReference>
<dbReference type="EMBL" id="JBHRXJ010000004">
    <property type="protein sequence ID" value="MFC3527900.1"/>
    <property type="molecule type" value="Genomic_DNA"/>
</dbReference>
<protein>
    <submittedName>
        <fullName evidence="3">PepSY domain-containing protein</fullName>
    </submittedName>
</protein>
<reference evidence="4" key="1">
    <citation type="journal article" date="2019" name="Int. J. Syst. Evol. Microbiol.">
        <title>The Global Catalogue of Microorganisms (GCM) 10K type strain sequencing project: providing services to taxonomists for standard genome sequencing and annotation.</title>
        <authorList>
            <consortium name="The Broad Institute Genomics Platform"/>
            <consortium name="The Broad Institute Genome Sequencing Center for Infectious Disease"/>
            <person name="Wu L."/>
            <person name="Ma J."/>
        </authorList>
    </citation>
    <scope>NUCLEOTIDE SEQUENCE [LARGE SCALE GENOMIC DNA]</scope>
    <source>
        <strain evidence="4">KCTC 42899</strain>
    </source>
</reference>
<keyword evidence="4" id="KW-1185">Reference proteome</keyword>
<evidence type="ECO:0000259" key="2">
    <source>
        <dbReference type="Pfam" id="PF03413"/>
    </source>
</evidence>
<evidence type="ECO:0000313" key="3">
    <source>
        <dbReference type="EMBL" id="MFC3527900.1"/>
    </source>
</evidence>
<dbReference type="Pfam" id="PF03413">
    <property type="entry name" value="PepSY"/>
    <property type="match status" value="1"/>
</dbReference>
<sequence length="187" mass="19129">MKKSIITILAATTLSAGALTGAAFADSNDTAEIAAFQKAQHDVIAGIKAAETASGGKAVSAEFDHENGAGLWEVETVNGTKYAEVRIDAATGNVVSTKDKSDRDDAVTPQMLGAPLADLASKAAATGAGKVMSIEAEHDDGKFRGIEVEILKADGTVHDFILGAADGKLTPAVEGRDDQNMTGENNG</sequence>
<feature type="chain" id="PRO_5045809313" evidence="1">
    <location>
        <begin position="26"/>
        <end position="187"/>
    </location>
</feature>
<proteinExistence type="predicted"/>
<dbReference type="InterPro" id="IPR025711">
    <property type="entry name" value="PepSY"/>
</dbReference>